<gene>
    <name evidence="2" type="ORF">AQJ11_34865</name>
</gene>
<dbReference type="InterPro" id="IPR037523">
    <property type="entry name" value="VOC_core"/>
</dbReference>
<evidence type="ECO:0000313" key="3">
    <source>
        <dbReference type="Proteomes" id="UP000053398"/>
    </source>
</evidence>
<dbReference type="InterPro" id="IPR029068">
    <property type="entry name" value="Glyas_Bleomycin-R_OHBP_Dase"/>
</dbReference>
<dbReference type="RefSeq" id="WP_059265912.1">
    <property type="nucleotide sequence ID" value="NZ_KQ948367.1"/>
</dbReference>
<proteinExistence type="predicted"/>
<dbReference type="Pfam" id="PF00903">
    <property type="entry name" value="Glyoxalase"/>
    <property type="match status" value="1"/>
</dbReference>
<accession>A0A117QAV7</accession>
<dbReference type="AlphaFoldDB" id="A0A117QAV7"/>
<dbReference type="EMBL" id="LMWP01000044">
    <property type="protein sequence ID" value="KUN18253.1"/>
    <property type="molecule type" value="Genomic_DNA"/>
</dbReference>
<evidence type="ECO:0000313" key="2">
    <source>
        <dbReference type="EMBL" id="KUN18253.1"/>
    </source>
</evidence>
<dbReference type="PROSITE" id="PS51819">
    <property type="entry name" value="VOC"/>
    <property type="match status" value="1"/>
</dbReference>
<feature type="domain" description="VOC" evidence="1">
    <location>
        <begin position="9"/>
        <end position="131"/>
    </location>
</feature>
<name>A0A117QAV7_STRCK</name>
<reference evidence="2 3" key="1">
    <citation type="submission" date="2015-10" db="EMBL/GenBank/DDBJ databases">
        <title>Draft genome sequence of Streptomyces corchorusii DSM 40340, type strain for the species Streptomyces corchorusii.</title>
        <authorList>
            <person name="Ruckert C."/>
            <person name="Winkler A."/>
            <person name="Kalinowski J."/>
            <person name="Kampfer P."/>
            <person name="Glaeser S."/>
        </authorList>
    </citation>
    <scope>NUCLEOTIDE SEQUENCE [LARGE SCALE GENOMIC DNA]</scope>
    <source>
        <strain evidence="2 3">DSM 40340</strain>
    </source>
</reference>
<dbReference type="InterPro" id="IPR004360">
    <property type="entry name" value="Glyas_Fos-R_dOase_dom"/>
</dbReference>
<protein>
    <submittedName>
        <fullName evidence="2">Bleomycin resistance protein</fullName>
    </submittedName>
</protein>
<keyword evidence="3" id="KW-1185">Reference proteome</keyword>
<sequence>MSARPVVRGLHHIKIPVSDLERSIAWYGSVLGARRLEEFDHVTQDGELFAVILDVPGVDVPVELRLDPATAGRLAGFDPLTFTVTGRAELDGWIRHLDTLGVPHSPVIVALVGHLLVVPDPDGVRLRFYTDEPHGLGHEDVDFASPWLRPDTVPPTDA</sequence>
<dbReference type="SUPFAM" id="SSF54593">
    <property type="entry name" value="Glyoxalase/Bleomycin resistance protein/Dihydroxybiphenyl dioxygenase"/>
    <property type="match status" value="1"/>
</dbReference>
<comment type="caution">
    <text evidence="2">The sequence shown here is derived from an EMBL/GenBank/DDBJ whole genome shotgun (WGS) entry which is preliminary data.</text>
</comment>
<organism evidence="2 3">
    <name type="scientific">Streptomyces corchorusii</name>
    <name type="common">Streptomyces chibaensis</name>
    <dbReference type="NCBI Taxonomy" id="1903"/>
    <lineage>
        <taxon>Bacteria</taxon>
        <taxon>Bacillati</taxon>
        <taxon>Actinomycetota</taxon>
        <taxon>Actinomycetes</taxon>
        <taxon>Kitasatosporales</taxon>
        <taxon>Streptomycetaceae</taxon>
        <taxon>Streptomyces</taxon>
    </lineage>
</organism>
<evidence type="ECO:0000259" key="1">
    <source>
        <dbReference type="PROSITE" id="PS51819"/>
    </source>
</evidence>
<dbReference type="Proteomes" id="UP000053398">
    <property type="component" value="Unassembled WGS sequence"/>
</dbReference>
<dbReference type="Gene3D" id="3.10.180.10">
    <property type="entry name" value="2,3-Dihydroxybiphenyl 1,2-Dioxygenase, domain 1"/>
    <property type="match status" value="1"/>
</dbReference>